<evidence type="ECO:0000313" key="2">
    <source>
        <dbReference type="EMBL" id="CCA23668.1"/>
    </source>
</evidence>
<sequence length="423" mass="47978">MRAYEIITYRTISHLRFKYTAQSHNFSTTNCIHNGIVQNLGCPLCNYSTQTNSISNAFYFFRQAAIMNRKGSNSKPYTLAFCGILWIRIKHVLPITFILSLSTIMLSISEGKANEIGQVSGNAQQLGTILNLMTFNLQFANPDDGPNIWSNRKAHVLDIINEYKPTILGTREGLESQLVDIATNLTDSYKRFGIERDQGSNFWLSENPLDFGTIGWNANCVRLVTWCIFILFETQQTFYVFNTQFDQVGKVSQYQSARLLWHRIESIAGTNAIVFTLGDFNVYRDDAIYTYLTKYEEGPKFHDAWANAASKDGGVSYTYHAWQGPAYHLEKDKVEGLYHIDWILSRPYVKVLETKVITECRNGLYPSDHYPVQTKLVLPASTVKRSSQSDSTGSEKKVVTESHNGLHPSNHNPVQTKLSLGTE</sequence>
<dbReference type="Gene3D" id="3.60.10.10">
    <property type="entry name" value="Endonuclease/exonuclease/phosphatase"/>
    <property type="match status" value="1"/>
</dbReference>
<name>F0WQQ9_9STRA</name>
<accession>F0WQQ9</accession>
<protein>
    <submittedName>
        <fullName evidence="2">Uncharacterized protein AlNc14C202G8719</fullName>
    </submittedName>
    <submittedName>
        <fullName evidence="3">Uncharacterized protein AlNc14C291G10235</fullName>
    </submittedName>
</protein>
<organism evidence="2">
    <name type="scientific">Albugo laibachii Nc14</name>
    <dbReference type="NCBI Taxonomy" id="890382"/>
    <lineage>
        <taxon>Eukaryota</taxon>
        <taxon>Sar</taxon>
        <taxon>Stramenopiles</taxon>
        <taxon>Oomycota</taxon>
        <taxon>Peronosporomycetes</taxon>
        <taxon>Albuginales</taxon>
        <taxon>Albuginaceae</taxon>
        <taxon>Albugo</taxon>
    </lineage>
</organism>
<reference evidence="2" key="1">
    <citation type="journal article" date="2011" name="PLoS Biol.">
        <title>Gene gain and loss during evolution of obligate parasitism in the white rust pathogen of Arabidopsis thaliana.</title>
        <authorList>
            <person name="Kemen E."/>
            <person name="Gardiner A."/>
            <person name="Schultz-Larsen T."/>
            <person name="Kemen A.C."/>
            <person name="Balmuth A.L."/>
            <person name="Robert-Seilaniantz A."/>
            <person name="Bailey K."/>
            <person name="Holub E."/>
            <person name="Studholme D.J."/>
            <person name="Maclean D."/>
            <person name="Jones J.D."/>
        </authorList>
    </citation>
    <scope>NUCLEOTIDE SEQUENCE</scope>
</reference>
<evidence type="ECO:0000313" key="3">
    <source>
        <dbReference type="EMBL" id="CCA25329.1"/>
    </source>
</evidence>
<feature type="compositionally biased region" description="Polar residues" evidence="1">
    <location>
        <begin position="383"/>
        <end position="392"/>
    </location>
</feature>
<dbReference type="InterPro" id="IPR036691">
    <property type="entry name" value="Endo/exonu/phosph_ase_sf"/>
</dbReference>
<dbReference type="EMBL" id="FR824336">
    <property type="protein sequence ID" value="CCA25329.1"/>
    <property type="molecule type" value="Genomic_DNA"/>
</dbReference>
<dbReference type="CDD" id="cd09083">
    <property type="entry name" value="EEP-1"/>
    <property type="match status" value="1"/>
</dbReference>
<dbReference type="EMBL" id="FR824247">
    <property type="protein sequence ID" value="CCA23668.1"/>
    <property type="molecule type" value="Genomic_DNA"/>
</dbReference>
<dbReference type="HOGENOM" id="CLU_649587_0_0_1"/>
<reference evidence="2" key="2">
    <citation type="submission" date="2011-02" db="EMBL/GenBank/DDBJ databases">
        <authorList>
            <person name="MacLean D."/>
        </authorList>
    </citation>
    <scope>NUCLEOTIDE SEQUENCE</scope>
</reference>
<proteinExistence type="predicted"/>
<dbReference type="AlphaFoldDB" id="F0WQQ9"/>
<dbReference type="SUPFAM" id="SSF56219">
    <property type="entry name" value="DNase I-like"/>
    <property type="match status" value="1"/>
</dbReference>
<evidence type="ECO:0000256" key="1">
    <source>
        <dbReference type="SAM" id="MobiDB-lite"/>
    </source>
</evidence>
<feature type="compositionally biased region" description="Polar residues" evidence="1">
    <location>
        <begin position="401"/>
        <end position="423"/>
    </location>
</feature>
<gene>
    <name evidence="2" type="primary">AlNc14C202G8719</name>
    <name evidence="3" type="synonym">AlNc14C291G10235</name>
    <name evidence="2" type="ORF">ALNC14_098120</name>
    <name evidence="3" type="ORF">ALNC14_114730</name>
</gene>
<feature type="region of interest" description="Disordered" evidence="1">
    <location>
        <begin position="381"/>
        <end position="423"/>
    </location>
</feature>